<evidence type="ECO:0000259" key="3">
    <source>
        <dbReference type="PROSITE" id="PS50405"/>
    </source>
</evidence>
<feature type="domain" description="GST C-terminal" evidence="3">
    <location>
        <begin position="121"/>
        <end position="252"/>
    </location>
</feature>
<dbReference type="PANTHER" id="PTHR44051:SF19">
    <property type="entry name" value="DISULFIDE-BOND OXIDOREDUCTASE YFCG"/>
    <property type="match status" value="1"/>
</dbReference>
<dbReference type="SFLD" id="SFLDG00358">
    <property type="entry name" value="Main_(cytGST)"/>
    <property type="match status" value="1"/>
</dbReference>
<dbReference type="InterPro" id="IPR036282">
    <property type="entry name" value="Glutathione-S-Trfase_C_sf"/>
</dbReference>
<dbReference type="InterPro" id="IPR010987">
    <property type="entry name" value="Glutathione-S-Trfase_C-like"/>
</dbReference>
<comment type="similarity">
    <text evidence="1">Belongs to the GST superfamily.</text>
</comment>
<dbReference type="Proteomes" id="UP000571084">
    <property type="component" value="Unassembled WGS sequence"/>
</dbReference>
<feature type="domain" description="GST N-terminal" evidence="2">
    <location>
        <begin position="36"/>
        <end position="117"/>
    </location>
</feature>
<proteinExistence type="inferred from homology"/>
<reference evidence="4 5" key="1">
    <citation type="submission" date="2020-08" db="EMBL/GenBank/DDBJ databases">
        <title>Genomic Encyclopedia of Type Strains, Phase IV (KMG-IV): sequencing the most valuable type-strain genomes for metagenomic binning, comparative biology and taxonomic classification.</title>
        <authorList>
            <person name="Goeker M."/>
        </authorList>
    </citation>
    <scope>NUCLEOTIDE SEQUENCE [LARGE SCALE GENOMIC DNA]</scope>
    <source>
        <strain evidence="4 5">DSM 23240</strain>
    </source>
</reference>
<accession>A0A840RS28</accession>
<evidence type="ECO:0000259" key="2">
    <source>
        <dbReference type="PROSITE" id="PS50404"/>
    </source>
</evidence>
<keyword evidence="5" id="KW-1185">Reference proteome</keyword>
<dbReference type="AlphaFoldDB" id="A0A840RS28"/>
<dbReference type="SFLD" id="SFLDG01151">
    <property type="entry name" value="Main.2:_Nu-like"/>
    <property type="match status" value="1"/>
</dbReference>
<dbReference type="PROSITE" id="PS50404">
    <property type="entry name" value="GST_NTER"/>
    <property type="match status" value="1"/>
</dbReference>
<comment type="caution">
    <text evidence="4">The sequence shown here is derived from an EMBL/GenBank/DDBJ whole genome shotgun (WGS) entry which is preliminary data.</text>
</comment>
<evidence type="ECO:0000313" key="5">
    <source>
        <dbReference type="Proteomes" id="UP000571084"/>
    </source>
</evidence>
<organism evidence="4 5">
    <name type="scientific">Glaciimonas immobilis</name>
    <dbReference type="NCBI Taxonomy" id="728004"/>
    <lineage>
        <taxon>Bacteria</taxon>
        <taxon>Pseudomonadati</taxon>
        <taxon>Pseudomonadota</taxon>
        <taxon>Betaproteobacteria</taxon>
        <taxon>Burkholderiales</taxon>
        <taxon>Oxalobacteraceae</taxon>
        <taxon>Glaciimonas</taxon>
    </lineage>
</organism>
<evidence type="ECO:0000313" key="4">
    <source>
        <dbReference type="EMBL" id="MBB5199504.1"/>
    </source>
</evidence>
<dbReference type="CDD" id="cd03048">
    <property type="entry name" value="GST_N_Ure2p_like"/>
    <property type="match status" value="1"/>
</dbReference>
<keyword evidence="4" id="KW-0560">Oxidoreductase</keyword>
<dbReference type="Pfam" id="PF02798">
    <property type="entry name" value="GST_N"/>
    <property type="match status" value="1"/>
</dbReference>
<dbReference type="Gene3D" id="1.20.1050.10">
    <property type="match status" value="1"/>
</dbReference>
<dbReference type="PROSITE" id="PS50405">
    <property type="entry name" value="GST_CTER"/>
    <property type="match status" value="1"/>
</dbReference>
<dbReference type="PANTHER" id="PTHR44051">
    <property type="entry name" value="GLUTATHIONE S-TRANSFERASE-RELATED"/>
    <property type="match status" value="1"/>
</dbReference>
<dbReference type="SFLD" id="SFLDS00019">
    <property type="entry name" value="Glutathione_Transferase_(cytos"/>
    <property type="match status" value="1"/>
</dbReference>
<dbReference type="Gene3D" id="3.40.30.10">
    <property type="entry name" value="Glutaredoxin"/>
    <property type="match status" value="1"/>
</dbReference>
<dbReference type="SUPFAM" id="SSF52833">
    <property type="entry name" value="Thioredoxin-like"/>
    <property type="match status" value="1"/>
</dbReference>
<protein>
    <submittedName>
        <fullName evidence="4">GST-like protein</fullName>
        <ecNumber evidence="4">1.8.4.-</ecNumber>
    </submittedName>
</protein>
<name>A0A840RS28_9BURK</name>
<gene>
    <name evidence="4" type="ORF">HNR39_001331</name>
</gene>
<dbReference type="EC" id="1.8.4.-" evidence="4"/>
<dbReference type="Pfam" id="PF00043">
    <property type="entry name" value="GST_C"/>
    <property type="match status" value="1"/>
</dbReference>
<sequence length="265" mass="30071">MTLLKGFDDTCIITKSLFQGHRLTQTPFAPLTRESKFMIQFYYHPSPNPLKVALFLEECGLPYEVVAIDTRKGEQHLPAFLKINPNAKTPAIVDGDATVFDSNAILLYLAEKSGQFLPENTPAARAQMLSWLMFIASGIGPYSGQAVHFKHFAPEPKEYAVNRYSFEAERHYAILDAQLAKHRYMLGDTYTLIDMAVWGWARAVPFILGPDAWEKLPNLKRLLDEINARPAAQRAETLKNQFTFKAEMDEDARKQMFPQNARLTA</sequence>
<dbReference type="InterPro" id="IPR004046">
    <property type="entry name" value="GST_C"/>
</dbReference>
<dbReference type="SUPFAM" id="SSF47616">
    <property type="entry name" value="GST C-terminal domain-like"/>
    <property type="match status" value="1"/>
</dbReference>
<dbReference type="GO" id="GO:0016491">
    <property type="term" value="F:oxidoreductase activity"/>
    <property type="evidence" value="ECO:0007669"/>
    <property type="project" value="UniProtKB-KW"/>
</dbReference>
<dbReference type="InterPro" id="IPR004045">
    <property type="entry name" value="Glutathione_S-Trfase_N"/>
</dbReference>
<dbReference type="InterPro" id="IPR040079">
    <property type="entry name" value="Glutathione_S-Trfase"/>
</dbReference>
<dbReference type="InterPro" id="IPR036249">
    <property type="entry name" value="Thioredoxin-like_sf"/>
</dbReference>
<dbReference type="EMBL" id="JACHHQ010000002">
    <property type="protein sequence ID" value="MBB5199504.1"/>
    <property type="molecule type" value="Genomic_DNA"/>
</dbReference>
<evidence type="ECO:0000256" key="1">
    <source>
        <dbReference type="RuleBase" id="RU003494"/>
    </source>
</evidence>